<evidence type="ECO:0000256" key="5">
    <source>
        <dbReference type="ARBA" id="ARBA00023136"/>
    </source>
</evidence>
<feature type="transmembrane region" description="Helical" evidence="6">
    <location>
        <begin position="387"/>
        <end position="405"/>
    </location>
</feature>
<keyword evidence="2" id="KW-1003">Cell membrane</keyword>
<evidence type="ECO:0000313" key="8">
    <source>
        <dbReference type="Proteomes" id="UP000003111"/>
    </source>
</evidence>
<evidence type="ECO:0000256" key="6">
    <source>
        <dbReference type="SAM" id="Phobius"/>
    </source>
</evidence>
<organism evidence="7 8">
    <name type="scientific">Aeromicrobium marinum DSM 15272</name>
    <dbReference type="NCBI Taxonomy" id="585531"/>
    <lineage>
        <taxon>Bacteria</taxon>
        <taxon>Bacillati</taxon>
        <taxon>Actinomycetota</taxon>
        <taxon>Actinomycetes</taxon>
        <taxon>Propionibacteriales</taxon>
        <taxon>Nocardioidaceae</taxon>
        <taxon>Aeromicrobium</taxon>
    </lineage>
</organism>
<feature type="transmembrane region" description="Helical" evidence="6">
    <location>
        <begin position="12"/>
        <end position="31"/>
    </location>
</feature>
<proteinExistence type="predicted"/>
<feature type="transmembrane region" description="Helical" evidence="6">
    <location>
        <begin position="43"/>
        <end position="65"/>
    </location>
</feature>
<protein>
    <submittedName>
        <fullName evidence="7">Uncharacterized protein</fullName>
    </submittedName>
</protein>
<name>E2SG31_9ACTN</name>
<dbReference type="eggNOG" id="COG2244">
    <property type="taxonomic scope" value="Bacteria"/>
</dbReference>
<keyword evidence="5 6" id="KW-0472">Membrane</keyword>
<dbReference type="Proteomes" id="UP000003111">
    <property type="component" value="Unassembled WGS sequence"/>
</dbReference>
<feature type="transmembrane region" description="Helical" evidence="6">
    <location>
        <begin position="86"/>
        <end position="111"/>
    </location>
</feature>
<dbReference type="PANTHER" id="PTHR30250:SF11">
    <property type="entry name" value="O-ANTIGEN TRANSPORTER-RELATED"/>
    <property type="match status" value="1"/>
</dbReference>
<keyword evidence="4 6" id="KW-1133">Transmembrane helix</keyword>
<reference evidence="7" key="1">
    <citation type="submission" date="2010-08" db="EMBL/GenBank/DDBJ databases">
        <authorList>
            <person name="Muzny D."/>
            <person name="Qin X."/>
            <person name="Buhay C."/>
            <person name="Dugan-Rocha S."/>
            <person name="Ding Y."/>
            <person name="Chen G."/>
            <person name="Hawes A."/>
            <person name="Holder M."/>
            <person name="Jhangiani S."/>
            <person name="Johnson A."/>
            <person name="Khan Z."/>
            <person name="Li Z."/>
            <person name="Liu W."/>
            <person name="Liu X."/>
            <person name="Perez L."/>
            <person name="Shen H."/>
            <person name="Wang Q."/>
            <person name="Watt J."/>
            <person name="Xi L."/>
            <person name="Xin Y."/>
            <person name="Zhou J."/>
            <person name="Deng J."/>
            <person name="Jiang H."/>
            <person name="Liu Y."/>
            <person name="Qu J."/>
            <person name="Song X.-Z."/>
            <person name="Zhang L."/>
            <person name="Villasana D."/>
            <person name="Johnson A."/>
            <person name="Liu J."/>
            <person name="Liyanage D."/>
            <person name="Lorensuhewa L."/>
            <person name="Robinson T."/>
            <person name="Song A."/>
            <person name="Song B.-B."/>
            <person name="Dinh H."/>
            <person name="Thornton R."/>
            <person name="Coyle M."/>
            <person name="Francisco L."/>
            <person name="Jackson L."/>
            <person name="Javaid M."/>
            <person name="Korchina V."/>
            <person name="Kovar C."/>
            <person name="Mata R."/>
            <person name="Mathew T."/>
            <person name="Ngo R."/>
            <person name="Nguyen L."/>
            <person name="Nguyen N."/>
            <person name="Okwuonu G."/>
            <person name="Ongeri F."/>
            <person name="Pham C."/>
            <person name="Simmons D."/>
            <person name="Wilczek-Boney K."/>
            <person name="Hale W."/>
            <person name="Jakkamsetti A."/>
            <person name="Pham P."/>
            <person name="Ruth R."/>
            <person name="San Lucas F."/>
            <person name="Warren J."/>
            <person name="Zhang J."/>
            <person name="Zhao Z."/>
            <person name="Zhou C."/>
            <person name="Zhu D."/>
            <person name="Lee S."/>
            <person name="Bess C."/>
            <person name="Blankenburg K."/>
            <person name="Forbes L."/>
            <person name="Fu Q."/>
            <person name="Gubbala S."/>
            <person name="Hirani K."/>
            <person name="Jayaseelan J.C."/>
            <person name="Lara F."/>
            <person name="Munidasa M."/>
            <person name="Palculict T."/>
            <person name="Patil S."/>
            <person name="Pu L.-L."/>
            <person name="Saada N."/>
            <person name="Tang L."/>
            <person name="Weissenberger G."/>
            <person name="Zhu Y."/>
            <person name="Hemphill L."/>
            <person name="Shang Y."/>
            <person name="Youmans B."/>
            <person name="Ayvaz T."/>
            <person name="Ross M."/>
            <person name="Santibanez J."/>
            <person name="Aqrawi P."/>
            <person name="Gross S."/>
            <person name="Joshi V."/>
            <person name="Fowler G."/>
            <person name="Nazareth L."/>
            <person name="Reid J."/>
            <person name="Worley K."/>
            <person name="Petrosino J."/>
            <person name="Highlander S."/>
            <person name="Gibbs R."/>
        </authorList>
    </citation>
    <scope>NUCLEOTIDE SEQUENCE [LARGE SCALE GENOMIC DNA]</scope>
    <source>
        <strain evidence="7">DSM 15272</strain>
    </source>
</reference>
<dbReference type="InterPro" id="IPR050833">
    <property type="entry name" value="Poly_Biosynth_Transport"/>
</dbReference>
<dbReference type="PANTHER" id="PTHR30250">
    <property type="entry name" value="PST FAMILY PREDICTED COLANIC ACID TRANSPORTER"/>
    <property type="match status" value="1"/>
</dbReference>
<accession>E2SG31</accession>
<dbReference type="RefSeq" id="WP_007078577.1">
    <property type="nucleotide sequence ID" value="NZ_CM001024.1"/>
</dbReference>
<gene>
    <name evidence="7" type="ORF">HMPREF0063_12990</name>
</gene>
<feature type="transmembrane region" description="Helical" evidence="6">
    <location>
        <begin position="219"/>
        <end position="243"/>
    </location>
</feature>
<comment type="subcellular location">
    <subcellularLocation>
        <location evidence="1">Cell membrane</location>
        <topology evidence="1">Multi-pass membrane protein</topology>
    </subcellularLocation>
</comment>
<feature type="transmembrane region" description="Helical" evidence="6">
    <location>
        <begin position="298"/>
        <end position="318"/>
    </location>
</feature>
<dbReference type="EMBL" id="ACLF03000016">
    <property type="protein sequence ID" value="EFQ81788.1"/>
    <property type="molecule type" value="Genomic_DNA"/>
</dbReference>
<feature type="transmembrane region" description="Helical" evidence="6">
    <location>
        <begin position="154"/>
        <end position="173"/>
    </location>
</feature>
<keyword evidence="3 6" id="KW-0812">Transmembrane</keyword>
<evidence type="ECO:0000313" key="7">
    <source>
        <dbReference type="EMBL" id="EFQ81788.1"/>
    </source>
</evidence>
<feature type="transmembrane region" description="Helical" evidence="6">
    <location>
        <begin position="330"/>
        <end position="355"/>
    </location>
</feature>
<feature type="transmembrane region" description="Helical" evidence="6">
    <location>
        <begin position="179"/>
        <end position="199"/>
    </location>
</feature>
<evidence type="ECO:0000256" key="1">
    <source>
        <dbReference type="ARBA" id="ARBA00004651"/>
    </source>
</evidence>
<dbReference type="OrthoDB" id="4382106at2"/>
<feature type="transmembrane region" description="Helical" evidence="6">
    <location>
        <begin position="362"/>
        <end position="381"/>
    </location>
</feature>
<feature type="transmembrane region" description="Helical" evidence="6">
    <location>
        <begin position="255"/>
        <end position="278"/>
    </location>
</feature>
<evidence type="ECO:0000256" key="3">
    <source>
        <dbReference type="ARBA" id="ARBA00022692"/>
    </source>
</evidence>
<evidence type="ECO:0000256" key="2">
    <source>
        <dbReference type="ARBA" id="ARBA00022475"/>
    </source>
</evidence>
<dbReference type="AlphaFoldDB" id="E2SG31"/>
<dbReference type="GO" id="GO:0005886">
    <property type="term" value="C:plasma membrane"/>
    <property type="evidence" value="ECO:0007669"/>
    <property type="project" value="UniProtKB-SubCell"/>
</dbReference>
<sequence length="420" mass="42138">MTSEPGSGRTVPGVGWVLFATAGAGVAGYGIQVVASATLDDPGLYIAFGTFWSAMYVMVTLLSGIQNAVTRAVRPAGTAREDGVAGAADLAVLAAVVVGALAVLAGSVVVIDGTDGPVGGAAGWMLLAGTGYVGVTLVGGVLQGLQRWRAVAGLTLTDSAVRTLLVVSALLMTAARPQLFAAMALPFLVAAVAVGLATWSRGRGRFTLDVGRGELVRQVLGAVVASSALGVMVSGMPAVMAAVSRDTTPQRLAELVMVTSLARAPLIVPILALQGFLLVRFRDGHDRAVQVLRRGGSLILVVTVVAAGAAAAVGPAVLDTVTGGSYAIEPWFVAGVVVGAGLLGVQVLVGSALLGRSHHRDYVTMWTVSAVATVLLVLVPGSLGARSLLSMIGGPLAGMAIAAVLRRVAAADRGSSPAGR</sequence>
<dbReference type="STRING" id="585531.HMPREF0063_12990"/>
<keyword evidence="8" id="KW-1185">Reference proteome</keyword>
<feature type="transmembrane region" description="Helical" evidence="6">
    <location>
        <begin position="123"/>
        <end position="142"/>
    </location>
</feature>
<comment type="caution">
    <text evidence="7">The sequence shown here is derived from an EMBL/GenBank/DDBJ whole genome shotgun (WGS) entry which is preliminary data.</text>
</comment>
<dbReference type="HOGENOM" id="CLU_039164_0_0_11"/>
<evidence type="ECO:0000256" key="4">
    <source>
        <dbReference type="ARBA" id="ARBA00022989"/>
    </source>
</evidence>